<organism evidence="4 5">
    <name type="scientific">Pseudohongiella spirulinae</name>
    <dbReference type="NCBI Taxonomy" id="1249552"/>
    <lineage>
        <taxon>Bacteria</taxon>
        <taxon>Pseudomonadati</taxon>
        <taxon>Pseudomonadota</taxon>
        <taxon>Gammaproteobacteria</taxon>
        <taxon>Pseudomonadales</taxon>
        <taxon>Pseudohongiellaceae</taxon>
        <taxon>Pseudohongiella</taxon>
    </lineage>
</organism>
<dbReference type="PRINTS" id="PR00081">
    <property type="entry name" value="GDHRDH"/>
</dbReference>
<dbReference type="EMBL" id="CP013189">
    <property type="protein sequence ID" value="ALO45955.1"/>
    <property type="molecule type" value="Genomic_DNA"/>
</dbReference>
<evidence type="ECO:0000256" key="2">
    <source>
        <dbReference type="ARBA" id="ARBA00023002"/>
    </source>
</evidence>
<dbReference type="Pfam" id="PF00106">
    <property type="entry name" value="adh_short"/>
    <property type="match status" value="1"/>
</dbReference>
<evidence type="ECO:0000313" key="4">
    <source>
        <dbReference type="EMBL" id="ALO45955.1"/>
    </source>
</evidence>
<dbReference type="CDD" id="cd05233">
    <property type="entry name" value="SDR_c"/>
    <property type="match status" value="1"/>
</dbReference>
<dbReference type="STRING" id="1249552.PS2015_1297"/>
<gene>
    <name evidence="4" type="ORF">PS2015_1297</name>
</gene>
<dbReference type="PATRIC" id="fig|1249552.3.peg.1302"/>
<protein>
    <submittedName>
        <fullName evidence="4">Short-chain dehydrogenase/reductase SDR</fullName>
    </submittedName>
</protein>
<dbReference type="PANTHER" id="PTHR24322">
    <property type="entry name" value="PKSB"/>
    <property type="match status" value="1"/>
</dbReference>
<dbReference type="PANTHER" id="PTHR24322:SF736">
    <property type="entry name" value="RETINOL DEHYDROGENASE 10"/>
    <property type="match status" value="1"/>
</dbReference>
<accession>A0A0S2KCX5</accession>
<dbReference type="Gene3D" id="3.40.50.720">
    <property type="entry name" value="NAD(P)-binding Rossmann-like Domain"/>
    <property type="match status" value="1"/>
</dbReference>
<dbReference type="OrthoDB" id="7301144at2"/>
<dbReference type="InterPro" id="IPR002347">
    <property type="entry name" value="SDR_fam"/>
</dbReference>
<dbReference type="InterPro" id="IPR036291">
    <property type="entry name" value="NAD(P)-bd_dom_sf"/>
</dbReference>
<sequence>MKNFNGKVIVITGAGSGMGRAYALEFARMGARLALCDIDTESLQETCKLVTSAANCDIYSQPLDVSDRNAVSAFADSVKQRLGNAHMIINNAGIGGGGQPAWHMEDAQYERTLQINFLGVVYGTRAFLPQLLANAEGAIVNVSSVFGLVGVPNTSDYCAAKFAVRGFTESLMVELSESPVTVHLVHPGGIRTNIAKGVEGGDEFTQRFLKTDANEFVRYVIKALRKGRQRIIYGHQSKPLWLMSWLLPLRLRNILLYRQMQPLLDSEAYKKVRSDDLSQ</sequence>
<evidence type="ECO:0000313" key="5">
    <source>
        <dbReference type="Proteomes" id="UP000065641"/>
    </source>
</evidence>
<dbReference type="PROSITE" id="PS00061">
    <property type="entry name" value="ADH_SHORT"/>
    <property type="match status" value="1"/>
</dbReference>
<dbReference type="PRINTS" id="PR00080">
    <property type="entry name" value="SDRFAMILY"/>
</dbReference>
<dbReference type="AlphaFoldDB" id="A0A0S2KCX5"/>
<name>A0A0S2KCX5_9GAMM</name>
<evidence type="ECO:0000256" key="1">
    <source>
        <dbReference type="ARBA" id="ARBA00006484"/>
    </source>
</evidence>
<keyword evidence="5" id="KW-1185">Reference proteome</keyword>
<keyword evidence="2" id="KW-0560">Oxidoreductase</keyword>
<dbReference type="RefSeq" id="WP_058021443.1">
    <property type="nucleotide sequence ID" value="NZ_CP013189.1"/>
</dbReference>
<evidence type="ECO:0000256" key="3">
    <source>
        <dbReference type="RuleBase" id="RU000363"/>
    </source>
</evidence>
<dbReference type="KEGG" id="pspi:PS2015_1297"/>
<comment type="similarity">
    <text evidence="1 3">Belongs to the short-chain dehydrogenases/reductases (SDR) family.</text>
</comment>
<dbReference type="Proteomes" id="UP000065641">
    <property type="component" value="Chromosome"/>
</dbReference>
<dbReference type="InterPro" id="IPR020904">
    <property type="entry name" value="Sc_DH/Rdtase_CS"/>
</dbReference>
<dbReference type="SUPFAM" id="SSF51735">
    <property type="entry name" value="NAD(P)-binding Rossmann-fold domains"/>
    <property type="match status" value="1"/>
</dbReference>
<dbReference type="GO" id="GO:0016616">
    <property type="term" value="F:oxidoreductase activity, acting on the CH-OH group of donors, NAD or NADP as acceptor"/>
    <property type="evidence" value="ECO:0007669"/>
    <property type="project" value="TreeGrafter"/>
</dbReference>
<reference evidence="4 5" key="1">
    <citation type="submission" date="2015-11" db="EMBL/GenBank/DDBJ databases">
        <authorList>
            <person name="Zhang Y."/>
            <person name="Guo Z."/>
        </authorList>
    </citation>
    <scope>NUCLEOTIDE SEQUENCE [LARGE SCALE GENOMIC DNA]</scope>
    <source>
        <strain evidence="4 5">KCTC 32221</strain>
    </source>
</reference>
<proteinExistence type="inferred from homology"/>